<proteinExistence type="predicted"/>
<evidence type="ECO:0000313" key="1">
    <source>
        <dbReference type="EMBL" id="QHS80881.1"/>
    </source>
</evidence>
<name>A0A6C0ANE7_9ZZZZ</name>
<sequence>MKLSNYLFFLTSITMINAQDDNPSGHELHDHFELDDSIFISLSTFTSTSTSKSSNFDDSVFTSTAVFDNKVSSGHENILKYGVLLWGFLIL</sequence>
<dbReference type="AlphaFoldDB" id="A0A6C0ANE7"/>
<dbReference type="EMBL" id="MN740725">
    <property type="protein sequence ID" value="QHS80881.1"/>
    <property type="molecule type" value="Genomic_DNA"/>
</dbReference>
<accession>A0A6C0ANE7</accession>
<protein>
    <submittedName>
        <fullName evidence="1">Uncharacterized protein</fullName>
    </submittedName>
</protein>
<reference evidence="1" key="1">
    <citation type="journal article" date="2020" name="Nature">
        <title>Giant virus diversity and host interactions through global metagenomics.</title>
        <authorList>
            <person name="Schulz F."/>
            <person name="Roux S."/>
            <person name="Paez-Espino D."/>
            <person name="Jungbluth S."/>
            <person name="Walsh D.A."/>
            <person name="Denef V.J."/>
            <person name="McMahon K.D."/>
            <person name="Konstantinidis K.T."/>
            <person name="Eloe-Fadrosh E.A."/>
            <person name="Kyrpides N.C."/>
            <person name="Woyke T."/>
        </authorList>
    </citation>
    <scope>NUCLEOTIDE SEQUENCE</scope>
    <source>
        <strain evidence="1">GVMAG-S-1091796-13</strain>
    </source>
</reference>
<organism evidence="1">
    <name type="scientific">viral metagenome</name>
    <dbReference type="NCBI Taxonomy" id="1070528"/>
    <lineage>
        <taxon>unclassified sequences</taxon>
        <taxon>metagenomes</taxon>
        <taxon>organismal metagenomes</taxon>
    </lineage>
</organism>